<protein>
    <recommendedName>
        <fullName evidence="5">Biotin carboxylase</fullName>
    </recommendedName>
    <alternativeName>
        <fullName evidence="11">Acetyl-coenzyme A carboxylase biotin carboxylase subunit A</fullName>
    </alternativeName>
</protein>
<dbReference type="NCBIfam" id="NF006367">
    <property type="entry name" value="PRK08591.1"/>
    <property type="match status" value="1"/>
</dbReference>
<feature type="domain" description="Lipoyl-binding" evidence="14">
    <location>
        <begin position="577"/>
        <end position="663"/>
    </location>
</feature>
<dbReference type="FunFam" id="3.40.50.20:FF:000010">
    <property type="entry name" value="Propionyl-CoA carboxylase subunit alpha"/>
    <property type="match status" value="1"/>
</dbReference>
<accession>A0A4V2SCG2</accession>
<dbReference type="PROSITE" id="PS50975">
    <property type="entry name" value="ATP_GRASP"/>
    <property type="match status" value="1"/>
</dbReference>
<dbReference type="Proteomes" id="UP000295765">
    <property type="component" value="Unassembled WGS sequence"/>
</dbReference>
<dbReference type="GO" id="GO:0005524">
    <property type="term" value="F:ATP binding"/>
    <property type="evidence" value="ECO:0007669"/>
    <property type="project" value="UniProtKB-UniRule"/>
</dbReference>
<dbReference type="Pfam" id="PF00364">
    <property type="entry name" value="Biotin_lipoyl"/>
    <property type="match status" value="1"/>
</dbReference>
<dbReference type="PROSITE" id="PS50968">
    <property type="entry name" value="BIOTINYL_LIPOYL"/>
    <property type="match status" value="1"/>
</dbReference>
<dbReference type="Gene3D" id="3.30.1490.20">
    <property type="entry name" value="ATP-grasp fold, A domain"/>
    <property type="match status" value="1"/>
</dbReference>
<dbReference type="GO" id="GO:0004075">
    <property type="term" value="F:biotin carboxylase activity"/>
    <property type="evidence" value="ECO:0007669"/>
    <property type="project" value="UniProtKB-EC"/>
</dbReference>
<comment type="cofactor">
    <cofactor evidence="1">
        <name>biotin</name>
        <dbReference type="ChEBI" id="CHEBI:57586"/>
    </cofactor>
</comment>
<evidence type="ECO:0000256" key="11">
    <source>
        <dbReference type="ARBA" id="ARBA00033786"/>
    </source>
</evidence>
<evidence type="ECO:0000256" key="8">
    <source>
        <dbReference type="ARBA" id="ARBA00022840"/>
    </source>
</evidence>
<feature type="domain" description="Biotin carboxylation" evidence="16">
    <location>
        <begin position="1"/>
        <end position="447"/>
    </location>
</feature>
<evidence type="ECO:0000256" key="7">
    <source>
        <dbReference type="ARBA" id="ARBA00022741"/>
    </source>
</evidence>
<dbReference type="GO" id="GO:0046872">
    <property type="term" value="F:metal ion binding"/>
    <property type="evidence" value="ECO:0007669"/>
    <property type="project" value="InterPro"/>
</dbReference>
<dbReference type="InterPro" id="IPR011054">
    <property type="entry name" value="Rudment_hybrid_motif"/>
</dbReference>
<dbReference type="FunFam" id="3.30.1490.20:FF:000003">
    <property type="entry name" value="acetyl-CoA carboxylase isoform X1"/>
    <property type="match status" value="1"/>
</dbReference>
<evidence type="ECO:0000259" key="14">
    <source>
        <dbReference type="PROSITE" id="PS50968"/>
    </source>
</evidence>
<dbReference type="InterPro" id="IPR048429">
    <property type="entry name" value="MCC_alpha_BT"/>
</dbReference>
<evidence type="ECO:0000256" key="5">
    <source>
        <dbReference type="ARBA" id="ARBA00017242"/>
    </source>
</evidence>
<dbReference type="InterPro" id="IPR005481">
    <property type="entry name" value="BC-like_N"/>
</dbReference>
<dbReference type="Gene3D" id="3.30.700.40">
    <property type="match status" value="1"/>
</dbReference>
<dbReference type="SUPFAM" id="SSF51230">
    <property type="entry name" value="Single hybrid motif"/>
    <property type="match status" value="1"/>
</dbReference>
<dbReference type="Pfam" id="PF21139">
    <property type="entry name" value="BT_MCC_alpha"/>
    <property type="match status" value="1"/>
</dbReference>
<dbReference type="Gene3D" id="3.30.470.20">
    <property type="entry name" value="ATP-grasp fold, B domain"/>
    <property type="match status" value="1"/>
</dbReference>
<dbReference type="SMART" id="SM00878">
    <property type="entry name" value="Biotin_carb_C"/>
    <property type="match status" value="1"/>
</dbReference>
<dbReference type="FunFam" id="3.30.470.20:FF:000028">
    <property type="entry name" value="Methylcrotonoyl-CoA carboxylase subunit alpha, mitochondrial"/>
    <property type="match status" value="1"/>
</dbReference>
<comment type="caution">
    <text evidence="17">The sequence shown here is derived from an EMBL/GenBank/DDBJ whole genome shotgun (WGS) entry which is preliminary data.</text>
</comment>
<dbReference type="SUPFAM" id="SSF56059">
    <property type="entry name" value="Glutathione synthetase ATP-binding domain-like"/>
    <property type="match status" value="1"/>
</dbReference>
<keyword evidence="9" id="KW-0809">Transit peptide</keyword>
<evidence type="ECO:0000313" key="18">
    <source>
        <dbReference type="Proteomes" id="UP000295765"/>
    </source>
</evidence>
<dbReference type="PANTHER" id="PTHR18866">
    <property type="entry name" value="CARBOXYLASE:PYRUVATE/ACETYL-COA/PROPIONYL-COA CARBOXYLASE"/>
    <property type="match status" value="1"/>
</dbReference>
<evidence type="ECO:0000256" key="4">
    <source>
        <dbReference type="ARBA" id="ARBA00011750"/>
    </source>
</evidence>
<dbReference type="InterPro" id="IPR013815">
    <property type="entry name" value="ATP_grasp_subdomain_1"/>
</dbReference>
<dbReference type="PROSITE" id="PS00866">
    <property type="entry name" value="CPSASE_1"/>
    <property type="match status" value="1"/>
</dbReference>
<dbReference type="PANTHER" id="PTHR18866:SF33">
    <property type="entry name" value="METHYLCROTONOYL-COA CARBOXYLASE SUBUNIT ALPHA, MITOCHONDRIAL-RELATED"/>
    <property type="match status" value="1"/>
</dbReference>
<dbReference type="AlphaFoldDB" id="A0A4V2SCG2"/>
<dbReference type="PROSITE" id="PS50979">
    <property type="entry name" value="BC"/>
    <property type="match status" value="1"/>
</dbReference>
<dbReference type="InterPro" id="IPR005482">
    <property type="entry name" value="Biotin_COase_C"/>
</dbReference>
<dbReference type="InterPro" id="IPR005479">
    <property type="entry name" value="CPAse_ATP-bd"/>
</dbReference>
<evidence type="ECO:0000256" key="13">
    <source>
        <dbReference type="PROSITE-ProRule" id="PRU00409"/>
    </source>
</evidence>
<evidence type="ECO:0000259" key="15">
    <source>
        <dbReference type="PROSITE" id="PS50975"/>
    </source>
</evidence>
<dbReference type="InterPro" id="IPR050856">
    <property type="entry name" value="Biotin_carboxylase_complex"/>
</dbReference>
<evidence type="ECO:0000256" key="2">
    <source>
        <dbReference type="ARBA" id="ARBA00003761"/>
    </source>
</evidence>
<dbReference type="InterPro" id="IPR016185">
    <property type="entry name" value="PreATP-grasp_dom_sf"/>
</dbReference>
<keyword evidence="7 13" id="KW-0547">Nucleotide-binding</keyword>
<comment type="pathway">
    <text evidence="3">Lipid metabolism; malonyl-CoA biosynthesis; malonyl-CoA from acetyl-CoA: step 1/1.</text>
</comment>
<comment type="subunit">
    <text evidence="4">Acetyl-CoA carboxylase is a heterohexamer of biotin carboxyl carrier protein, biotin carboxylase and the two subunits of carboxyl transferase in a 2:2 complex.</text>
</comment>
<dbReference type="SUPFAM" id="SSF52440">
    <property type="entry name" value="PreATP-grasp domain"/>
    <property type="match status" value="1"/>
</dbReference>
<dbReference type="Pfam" id="PF00289">
    <property type="entry name" value="Biotin_carb_N"/>
    <property type="match status" value="1"/>
</dbReference>
<comment type="catalytic activity">
    <reaction evidence="12">
        <text>N(6)-biotinyl-L-lysyl-[protein] + hydrogencarbonate + ATP = N(6)-carboxybiotinyl-L-lysyl-[protein] + ADP + phosphate + H(+)</text>
        <dbReference type="Rhea" id="RHEA:13501"/>
        <dbReference type="Rhea" id="RHEA-COMP:10505"/>
        <dbReference type="Rhea" id="RHEA-COMP:10506"/>
        <dbReference type="ChEBI" id="CHEBI:15378"/>
        <dbReference type="ChEBI" id="CHEBI:17544"/>
        <dbReference type="ChEBI" id="CHEBI:30616"/>
        <dbReference type="ChEBI" id="CHEBI:43474"/>
        <dbReference type="ChEBI" id="CHEBI:83144"/>
        <dbReference type="ChEBI" id="CHEBI:83145"/>
        <dbReference type="ChEBI" id="CHEBI:456216"/>
        <dbReference type="EC" id="6.3.4.14"/>
    </reaction>
</comment>
<gene>
    <name evidence="17" type="ORF">EV699_12058</name>
</gene>
<evidence type="ECO:0000256" key="1">
    <source>
        <dbReference type="ARBA" id="ARBA00001953"/>
    </source>
</evidence>
<dbReference type="Gene3D" id="2.40.50.100">
    <property type="match status" value="1"/>
</dbReference>
<organism evidence="17 18">
    <name type="scientific">Plasticicumulans lactativorans</name>
    <dbReference type="NCBI Taxonomy" id="1133106"/>
    <lineage>
        <taxon>Bacteria</taxon>
        <taxon>Pseudomonadati</taxon>
        <taxon>Pseudomonadota</taxon>
        <taxon>Gammaproteobacteria</taxon>
        <taxon>Candidatus Competibacteraceae</taxon>
        <taxon>Plasticicumulans</taxon>
    </lineage>
</organism>
<dbReference type="Pfam" id="PF02785">
    <property type="entry name" value="Biotin_carb_C"/>
    <property type="match status" value="1"/>
</dbReference>
<dbReference type="Gene3D" id="3.40.50.20">
    <property type="match status" value="1"/>
</dbReference>
<reference evidence="17 18" key="1">
    <citation type="submission" date="2019-03" db="EMBL/GenBank/DDBJ databases">
        <title>Genomic Encyclopedia of Type Strains, Phase IV (KMG-IV): sequencing the most valuable type-strain genomes for metagenomic binning, comparative biology and taxonomic classification.</title>
        <authorList>
            <person name="Goeker M."/>
        </authorList>
    </citation>
    <scope>NUCLEOTIDE SEQUENCE [LARGE SCALE GENOMIC DNA]</scope>
    <source>
        <strain evidence="17 18">DSM 25287</strain>
    </source>
</reference>
<evidence type="ECO:0000256" key="3">
    <source>
        <dbReference type="ARBA" id="ARBA00004956"/>
    </source>
</evidence>
<dbReference type="CDD" id="cd06850">
    <property type="entry name" value="biotinyl_domain"/>
    <property type="match status" value="1"/>
</dbReference>
<keyword evidence="8 13" id="KW-0067">ATP-binding</keyword>
<evidence type="ECO:0000256" key="10">
    <source>
        <dbReference type="ARBA" id="ARBA00023267"/>
    </source>
</evidence>
<name>A0A4V2SCG2_9GAMM</name>
<keyword evidence="10" id="KW-0092">Biotin</keyword>
<evidence type="ECO:0000259" key="16">
    <source>
        <dbReference type="PROSITE" id="PS50979"/>
    </source>
</evidence>
<keyword evidence="18" id="KW-1185">Reference proteome</keyword>
<dbReference type="OrthoDB" id="9763189at2"/>
<dbReference type="Pfam" id="PF02786">
    <property type="entry name" value="CPSase_L_D2"/>
    <property type="match status" value="1"/>
</dbReference>
<dbReference type="InterPro" id="IPR001882">
    <property type="entry name" value="Biotin_BS"/>
</dbReference>
<dbReference type="InterPro" id="IPR011764">
    <property type="entry name" value="Biotin_carboxylation_dom"/>
</dbReference>
<dbReference type="PROSITE" id="PS00867">
    <property type="entry name" value="CPSASE_2"/>
    <property type="match status" value="1"/>
</dbReference>
<dbReference type="InterPro" id="IPR011761">
    <property type="entry name" value="ATP-grasp"/>
</dbReference>
<proteinExistence type="predicted"/>
<dbReference type="PROSITE" id="PS00188">
    <property type="entry name" value="BIOTIN"/>
    <property type="match status" value="1"/>
</dbReference>
<dbReference type="SUPFAM" id="SSF51246">
    <property type="entry name" value="Rudiment single hybrid motif"/>
    <property type="match status" value="1"/>
</dbReference>
<keyword evidence="6" id="KW-0436">Ligase</keyword>
<comment type="function">
    <text evidence="2">This protein is a component of the acetyl coenzyme A carboxylase complex; first, biotin carboxylase catalyzes the carboxylation of the carrier protein and then the transcarboxylase transfers the carboxyl group to form malonyl-CoA.</text>
</comment>
<feature type="domain" description="ATP-grasp" evidence="15">
    <location>
        <begin position="120"/>
        <end position="317"/>
    </location>
</feature>
<dbReference type="EMBL" id="SLWY01000020">
    <property type="protein sequence ID" value="TCO79280.1"/>
    <property type="molecule type" value="Genomic_DNA"/>
</dbReference>
<evidence type="ECO:0000256" key="6">
    <source>
        <dbReference type="ARBA" id="ARBA00022598"/>
    </source>
</evidence>
<dbReference type="RefSeq" id="WP_132544848.1">
    <property type="nucleotide sequence ID" value="NZ_SLWY01000020.1"/>
</dbReference>
<evidence type="ECO:0000313" key="17">
    <source>
        <dbReference type="EMBL" id="TCO79280.1"/>
    </source>
</evidence>
<evidence type="ECO:0000256" key="9">
    <source>
        <dbReference type="ARBA" id="ARBA00022946"/>
    </source>
</evidence>
<dbReference type="InterPro" id="IPR011053">
    <property type="entry name" value="Single_hybrid_motif"/>
</dbReference>
<dbReference type="InterPro" id="IPR000089">
    <property type="entry name" value="Biotin_lipoyl"/>
</dbReference>
<sequence length="667" mass="71574">MFDKILIANRGEIACRVIATCRRLGIRTVAVYSEADADARHVALADEAYLLGPAKAADSYLRADKIIEVAKASGAQAIHPGYGFLSENAAFADALAEAGLTFIGPPAASIRAMGSKSAAKQLMETASVPLVPGYHGAGQDLELLKREARRIGFPVLIKASAGGGGKGMKIVTHEGELEAQLLSAKREALASFGDDQVLIEKYLTRPRHIEIQVFADDHGNVVYLFERDCSVQRRHQKVIEEAPAPGMDPARRAAMGTAACNAARAIGYRGAGTVEFIADEDGTFYFMEMNTRLQVEHPVTEMITGQDLVEWQLRVAAGQPLPLRQDALAIRGHAFEARVYAEDPERDFLPAIGRLYHLRTPAEGPHVRIDTGVRAGDEVSMHYDPMIAKLIVWDETRERALARLRAALADYQVVGVSTNLRFLGALAAHPAFIAGDVHTGFIGQHHAALFPPRAGVPERVLALATLARLLDADRKAAARAQASHDPWSPWHGAEGWRLNEDNHHTFHYRDGEHELAVTAHYRDGHYLLELPGGTVRASGTVSASDDVHADLDGVRLRATLVRRGAELTVITAAGQWTLTLHDPLAQAMEGEAGGGGLSAPMPGAIVAVLVAPGDAVEAGQPLVIMEAMKMEHTITAPHAGVVSAVHYAPGDQVQDGAELLALDATEA</sequence>
<dbReference type="FunFam" id="2.40.50.100:FF:000003">
    <property type="entry name" value="Acetyl-CoA carboxylase biotin carboxyl carrier protein"/>
    <property type="match status" value="1"/>
</dbReference>
<evidence type="ECO:0000256" key="12">
    <source>
        <dbReference type="ARBA" id="ARBA00048600"/>
    </source>
</evidence>